<proteinExistence type="predicted"/>
<dbReference type="VEuPathDB" id="FungiDB:A1Q1_03833"/>
<accession>J6EX05</accession>
<dbReference type="GeneID" id="25987346"/>
<feature type="compositionally biased region" description="Acidic residues" evidence="1">
    <location>
        <begin position="325"/>
        <end position="336"/>
    </location>
</feature>
<evidence type="ECO:0000313" key="3">
    <source>
        <dbReference type="Proteomes" id="UP000002748"/>
    </source>
</evidence>
<organism evidence="2 3">
    <name type="scientific">Trichosporon asahii var. asahii (strain ATCC 90039 / CBS 2479 / JCM 2466 / KCTC 7840 / NBRC 103889/ NCYC 2677 / UAMH 7654)</name>
    <name type="common">Yeast</name>
    <dbReference type="NCBI Taxonomy" id="1186058"/>
    <lineage>
        <taxon>Eukaryota</taxon>
        <taxon>Fungi</taxon>
        <taxon>Dikarya</taxon>
        <taxon>Basidiomycota</taxon>
        <taxon>Agaricomycotina</taxon>
        <taxon>Tremellomycetes</taxon>
        <taxon>Trichosporonales</taxon>
        <taxon>Trichosporonaceae</taxon>
        <taxon>Trichosporon</taxon>
    </lineage>
</organism>
<dbReference type="HOGENOM" id="CLU_823910_0_0_1"/>
<sequence>MPQPPLDVRKYLSFQLPHIHEKYPPGTGGTGPRVSWDGNLKGVEVIDNFGQDVKKFIDQLPKEPLTTDPYHKYPKFVQVQSELPNPITDQGDLQKALTTLPLKCVSSVLTAYESGPTGCNLPRRIDAAGYESDGGEDEVAAVPRDDSKAWFWRYSKSPMGSGEHLLVKGDKGEKISLVVRTTNSRALTDEDWKEFVVTGPYNYNTKSKASWYWSRTWGACKRLDTRWWVLTDWQKWIFGCFNDDMTHGWTSPIMKYDSKDPTVLEALLYWVESAKGDKAGFKPNAKDVSSLPALFPSNPARRISVSGNRPHKPRDPSKPKTANESDVEEDDAEDGA</sequence>
<dbReference type="RefSeq" id="XP_014177733.1">
    <property type="nucleotide sequence ID" value="XM_014322258.1"/>
</dbReference>
<reference evidence="2 3" key="1">
    <citation type="journal article" date="2012" name="Eukaryot. Cell">
        <title>Draft genome sequence of CBS 2479, the standard type strain of Trichosporon asahii.</title>
        <authorList>
            <person name="Yang R.Y."/>
            <person name="Li H.T."/>
            <person name="Zhu H."/>
            <person name="Zhou G.P."/>
            <person name="Wang M."/>
            <person name="Wang L."/>
        </authorList>
    </citation>
    <scope>NUCLEOTIDE SEQUENCE [LARGE SCALE GENOMIC DNA]</scope>
    <source>
        <strain evidence="3">ATCC 90039 / CBS 2479 / JCM 2466 / KCTC 7840 / NCYC 2677 / UAMH 7654</strain>
    </source>
</reference>
<dbReference type="Proteomes" id="UP000002748">
    <property type="component" value="Unassembled WGS sequence"/>
</dbReference>
<dbReference type="OrthoDB" id="2579508at2759"/>
<protein>
    <submittedName>
        <fullName evidence="2">Uncharacterized protein</fullName>
    </submittedName>
</protein>
<evidence type="ECO:0000313" key="2">
    <source>
        <dbReference type="EMBL" id="EJT47362.1"/>
    </source>
</evidence>
<dbReference type="AlphaFoldDB" id="J6EX05"/>
<gene>
    <name evidence="2" type="ORF">A1Q1_03833</name>
</gene>
<evidence type="ECO:0000256" key="1">
    <source>
        <dbReference type="SAM" id="MobiDB-lite"/>
    </source>
</evidence>
<dbReference type="EMBL" id="ALBS01000256">
    <property type="protein sequence ID" value="EJT47362.1"/>
    <property type="molecule type" value="Genomic_DNA"/>
</dbReference>
<comment type="caution">
    <text evidence="2">The sequence shown here is derived from an EMBL/GenBank/DDBJ whole genome shotgun (WGS) entry which is preliminary data.</text>
</comment>
<dbReference type="KEGG" id="tasa:A1Q1_03833"/>
<feature type="compositionally biased region" description="Basic and acidic residues" evidence="1">
    <location>
        <begin position="313"/>
        <end position="323"/>
    </location>
</feature>
<feature type="region of interest" description="Disordered" evidence="1">
    <location>
        <begin position="286"/>
        <end position="336"/>
    </location>
</feature>
<name>J6EX05_TRIAS</name>